<evidence type="ECO:0000313" key="2">
    <source>
        <dbReference type="Proteomes" id="UP000076532"/>
    </source>
</evidence>
<dbReference type="EMBL" id="KV417499">
    <property type="protein sequence ID" value="KZP29205.1"/>
    <property type="molecule type" value="Genomic_DNA"/>
</dbReference>
<reference evidence="1 2" key="1">
    <citation type="journal article" date="2016" name="Mol. Biol. Evol.">
        <title>Comparative Genomics of Early-Diverging Mushroom-Forming Fungi Provides Insights into the Origins of Lignocellulose Decay Capabilities.</title>
        <authorList>
            <person name="Nagy L.G."/>
            <person name="Riley R."/>
            <person name="Tritt A."/>
            <person name="Adam C."/>
            <person name="Daum C."/>
            <person name="Floudas D."/>
            <person name="Sun H."/>
            <person name="Yadav J.S."/>
            <person name="Pangilinan J."/>
            <person name="Larsson K.H."/>
            <person name="Matsuura K."/>
            <person name="Barry K."/>
            <person name="Labutti K."/>
            <person name="Kuo R."/>
            <person name="Ohm R.A."/>
            <person name="Bhattacharya S.S."/>
            <person name="Shirouzu T."/>
            <person name="Yoshinaga Y."/>
            <person name="Martin F.M."/>
            <person name="Grigoriev I.V."/>
            <person name="Hibbett D.S."/>
        </authorList>
    </citation>
    <scope>NUCLEOTIDE SEQUENCE [LARGE SCALE GENOMIC DNA]</scope>
    <source>
        <strain evidence="1 2">CBS 109695</strain>
    </source>
</reference>
<dbReference type="Proteomes" id="UP000076532">
    <property type="component" value="Unassembled WGS sequence"/>
</dbReference>
<name>A0A166SA36_9AGAM</name>
<dbReference type="AlphaFoldDB" id="A0A166SA36"/>
<evidence type="ECO:0000313" key="1">
    <source>
        <dbReference type="EMBL" id="KZP29205.1"/>
    </source>
</evidence>
<sequence length="450" mass="50563">MRDQYGGCRVWGVRRARTSLNEMACGLIDIQSINLIDSRRRERISHTCQAARQAVSPHRKKGGRHVQWMRWWAAKTAHMAKHNINPNDDPSHVDVGPPSGYATLARLGQVPSLGLQELTRHRRYAPLNSDFDPYTCRLKLHIDDSQNQIASILDSLMRFYYLARSLPLHLHPSLAHPAGTEGHNIASAVPSYHLGLSENREYTRAGTVQRCNEHTEMNRRCGGMSEGSAPPESLCMSESHLRYRHLLYQHPAQRDEVQGWEEQGHGAMVNMDVHARLKLNLRLGGMVREGVEEEDLEHSPFHLRTTVSNHLEPSTALKVLLILTQVDYRLPTPWVPRFTVVWPSTVVWCCLPVNIDFAASEALTDSFRPYGKSLKQRSQIGQRAIDSSARTMAGNSDSPILASALPNAKDQKIRRIAHPGLEVGSAGVHEMTGWLWGHRDDEAAPCLVEA</sequence>
<organism evidence="1 2">
    <name type="scientific">Athelia psychrophila</name>
    <dbReference type="NCBI Taxonomy" id="1759441"/>
    <lineage>
        <taxon>Eukaryota</taxon>
        <taxon>Fungi</taxon>
        <taxon>Dikarya</taxon>
        <taxon>Basidiomycota</taxon>
        <taxon>Agaricomycotina</taxon>
        <taxon>Agaricomycetes</taxon>
        <taxon>Agaricomycetidae</taxon>
        <taxon>Atheliales</taxon>
        <taxon>Atheliaceae</taxon>
        <taxon>Athelia</taxon>
    </lineage>
</organism>
<keyword evidence="2" id="KW-1185">Reference proteome</keyword>
<protein>
    <submittedName>
        <fullName evidence="1">Uncharacterized protein</fullName>
    </submittedName>
</protein>
<gene>
    <name evidence="1" type="ORF">FIBSPDRAFT_990574</name>
</gene>
<proteinExistence type="predicted"/>
<accession>A0A166SA36</accession>